<name>A0ABQ2FR46_9DEIO</name>
<comment type="caution">
    <text evidence="2">The sequence shown here is derived from an EMBL/GenBank/DDBJ whole genome shotgun (WGS) entry which is preliminary data.</text>
</comment>
<feature type="region of interest" description="Disordered" evidence="1">
    <location>
        <begin position="461"/>
        <end position="492"/>
    </location>
</feature>
<evidence type="ECO:0000313" key="3">
    <source>
        <dbReference type="Proteomes" id="UP000604341"/>
    </source>
</evidence>
<keyword evidence="3" id="KW-1185">Reference proteome</keyword>
<dbReference type="EMBL" id="BMPE01000027">
    <property type="protein sequence ID" value="GGL18230.1"/>
    <property type="molecule type" value="Genomic_DNA"/>
</dbReference>
<reference evidence="3" key="1">
    <citation type="journal article" date="2019" name="Int. J. Syst. Evol. Microbiol.">
        <title>The Global Catalogue of Microorganisms (GCM) 10K type strain sequencing project: providing services to taxonomists for standard genome sequencing and annotation.</title>
        <authorList>
            <consortium name="The Broad Institute Genomics Platform"/>
            <consortium name="The Broad Institute Genome Sequencing Center for Infectious Disease"/>
            <person name="Wu L."/>
            <person name="Ma J."/>
        </authorList>
    </citation>
    <scope>NUCLEOTIDE SEQUENCE [LARGE SCALE GENOMIC DNA]</scope>
    <source>
        <strain evidence="3">JCM 19173</strain>
    </source>
</reference>
<evidence type="ECO:0000313" key="2">
    <source>
        <dbReference type="EMBL" id="GGL18230.1"/>
    </source>
</evidence>
<proteinExistence type="predicted"/>
<gene>
    <name evidence="2" type="ORF">GCM10010844_41370</name>
</gene>
<organism evidence="2 3">
    <name type="scientific">Deinococcus radiotolerans</name>
    <dbReference type="NCBI Taxonomy" id="1309407"/>
    <lineage>
        <taxon>Bacteria</taxon>
        <taxon>Thermotogati</taxon>
        <taxon>Deinococcota</taxon>
        <taxon>Deinococci</taxon>
        <taxon>Deinococcales</taxon>
        <taxon>Deinococcaceae</taxon>
        <taxon>Deinococcus</taxon>
    </lineage>
</organism>
<accession>A0ABQ2FR46</accession>
<dbReference type="RefSeq" id="WP_189070878.1">
    <property type="nucleotide sequence ID" value="NZ_BMPE01000027.1"/>
</dbReference>
<evidence type="ECO:0000256" key="1">
    <source>
        <dbReference type="SAM" id="MobiDB-lite"/>
    </source>
</evidence>
<dbReference type="Proteomes" id="UP000604341">
    <property type="component" value="Unassembled WGS sequence"/>
</dbReference>
<protein>
    <submittedName>
        <fullName evidence="2">Uncharacterized protein</fullName>
    </submittedName>
</protein>
<sequence length="577" mass="62686">MNDRDRAILKLLLGQCCCHDEEPIRARAPTRPAVHGRPLALQPPQATEAPAFVAPPPSWDSPQRSAAFGTAHVPGVTDAGAFLGEARAAWPEVITLARYARDDGTLAGLTLGSRIDHQARELTARTSGGTTITPGYTPGGTPAPIPATPGEEVKFSDGFGTEIPDALWINIQAIPGRGLRSSSIVDLTAYWDGRPAAQRVAGSVSASGTIYRADLALEYAGAARVLADRLRIRTRWERLTGDLGRIIWIRIDELQAQDSTGIHGWTPVLFEVARDGRFEDQWPAGELPDDPGDVTYRDADFPLESQTWDPLPPIPEREPGVVFRSPDGAVVVQGPDLSNPADLTGRSLTAWETTLSGGSWAALRDTPTWDEEAQVWDFSPVLVLHEAGGTFTALRPGRAPETCTRAVFETQVLRAPVGSFLNFSPVGATFHSWPEAWAFARCADGSDHALVAHNPWRDSVKQVPESPELDGWSWPGRPRRPPPPDAVRDDAPRLPLGVTLADLLVATEDEPRAKGDAPWIRPAQVEIWDEDAATWVVSLDALAALDKRILYAPTEWPEELDDRTGVQGRLRLTFGVT</sequence>